<dbReference type="Gene3D" id="3.50.50.60">
    <property type="entry name" value="FAD/NAD(P)-binding domain"/>
    <property type="match status" value="1"/>
</dbReference>
<sequence>MVDVDTLVIGSGLAGLTAARDLTDRGYSVLVLEARDRLGGRVYTRPFTGHEALIIEVGGAHLNLRSERNMRREIDRYGIEVYANEGDVKHSCFFVAGQLRTGLPVPVDQLSALERAAIRMAEDAKRISPGIPLADQSVSDLDVSIADYFGRLELPPEAHDFVVGLVAGWIQADAERTTVIHLLQAVLSCGGSPFDTFFGTFGEGFVHGASSLVEAIVAGSDLDVRFSSHVTDVSQGEGSVTARTSSGQTYSGATCVIAVPAWTLGSIAFDPPLAMDKYATLAQAHHVKGVKKVLLVENAPTGVFSVSGLSARFQWLFQDRVLPDGRILMVGFSLHEDLAANDVDAAQVAIAQLLPGARVVAVDGEDWYADPLTRGIVGFCPTGLGRTFAATMSRPEGLLAFAGAELTTDPLFWGWMEGAVESGHEAARHSAGLIDRFRQLAGTST</sequence>
<dbReference type="InterPro" id="IPR036188">
    <property type="entry name" value="FAD/NAD-bd_sf"/>
</dbReference>
<evidence type="ECO:0000256" key="1">
    <source>
        <dbReference type="ARBA" id="ARBA00001974"/>
    </source>
</evidence>
<protein>
    <submittedName>
        <fullName evidence="5">Unannotated protein</fullName>
    </submittedName>
</protein>
<evidence type="ECO:0000256" key="2">
    <source>
        <dbReference type="ARBA" id="ARBA00005995"/>
    </source>
</evidence>
<dbReference type="PANTHER" id="PTHR43563:SF1">
    <property type="entry name" value="AMINE OXIDASE [FLAVIN-CONTAINING] B"/>
    <property type="match status" value="1"/>
</dbReference>
<name>A0A6J7JHM0_9ZZZZ</name>
<dbReference type="Pfam" id="PF01593">
    <property type="entry name" value="Amino_oxidase"/>
    <property type="match status" value="1"/>
</dbReference>
<dbReference type="GO" id="GO:0016491">
    <property type="term" value="F:oxidoreductase activity"/>
    <property type="evidence" value="ECO:0007669"/>
    <property type="project" value="UniProtKB-KW"/>
</dbReference>
<evidence type="ECO:0000256" key="3">
    <source>
        <dbReference type="ARBA" id="ARBA00023002"/>
    </source>
</evidence>
<dbReference type="Gene3D" id="1.10.405.10">
    <property type="entry name" value="Guanine Nucleotide Dissociation Inhibitor, domain 1"/>
    <property type="match status" value="1"/>
</dbReference>
<dbReference type="PANTHER" id="PTHR43563">
    <property type="entry name" value="AMINE OXIDASE"/>
    <property type="match status" value="1"/>
</dbReference>
<evidence type="ECO:0000313" key="5">
    <source>
        <dbReference type="EMBL" id="CAB4943058.1"/>
    </source>
</evidence>
<comment type="similarity">
    <text evidence="2">Belongs to the flavin monoamine oxidase family.</text>
</comment>
<dbReference type="EMBL" id="CAFBNE010000025">
    <property type="protein sequence ID" value="CAB4943058.1"/>
    <property type="molecule type" value="Genomic_DNA"/>
</dbReference>
<evidence type="ECO:0000259" key="4">
    <source>
        <dbReference type="Pfam" id="PF01593"/>
    </source>
</evidence>
<accession>A0A6J7JHM0</accession>
<dbReference type="InterPro" id="IPR002937">
    <property type="entry name" value="Amino_oxidase"/>
</dbReference>
<dbReference type="InterPro" id="IPR001613">
    <property type="entry name" value="Flavin_amine_oxidase"/>
</dbReference>
<proteinExistence type="inferred from homology"/>
<dbReference type="InterPro" id="IPR050703">
    <property type="entry name" value="Flavin_MAO"/>
</dbReference>
<organism evidence="5">
    <name type="scientific">freshwater metagenome</name>
    <dbReference type="NCBI Taxonomy" id="449393"/>
    <lineage>
        <taxon>unclassified sequences</taxon>
        <taxon>metagenomes</taxon>
        <taxon>ecological metagenomes</taxon>
    </lineage>
</organism>
<gene>
    <name evidence="5" type="ORF">UFOPK3772_01053</name>
</gene>
<dbReference type="Gene3D" id="3.90.660.10">
    <property type="match status" value="1"/>
</dbReference>
<dbReference type="AlphaFoldDB" id="A0A6J7JHM0"/>
<dbReference type="SUPFAM" id="SSF51905">
    <property type="entry name" value="FAD/NAD(P)-binding domain"/>
    <property type="match status" value="1"/>
</dbReference>
<comment type="cofactor">
    <cofactor evidence="1">
        <name>FAD</name>
        <dbReference type="ChEBI" id="CHEBI:57692"/>
    </cofactor>
</comment>
<dbReference type="PRINTS" id="PR00757">
    <property type="entry name" value="AMINEOXDASEF"/>
</dbReference>
<reference evidence="5" key="1">
    <citation type="submission" date="2020-05" db="EMBL/GenBank/DDBJ databases">
        <authorList>
            <person name="Chiriac C."/>
            <person name="Salcher M."/>
            <person name="Ghai R."/>
            <person name="Kavagutti S V."/>
        </authorList>
    </citation>
    <scope>NUCLEOTIDE SEQUENCE</scope>
</reference>
<keyword evidence="3" id="KW-0560">Oxidoreductase</keyword>
<feature type="domain" description="Amine oxidase" evidence="4">
    <location>
        <begin position="13"/>
        <end position="428"/>
    </location>
</feature>